<feature type="compositionally biased region" description="Basic and acidic residues" evidence="1">
    <location>
        <begin position="226"/>
        <end position="239"/>
    </location>
</feature>
<dbReference type="SMART" id="SM00317">
    <property type="entry name" value="SET"/>
    <property type="match status" value="1"/>
</dbReference>
<dbReference type="Gene3D" id="2.170.270.10">
    <property type="entry name" value="SET domain"/>
    <property type="match status" value="1"/>
</dbReference>
<feature type="compositionally biased region" description="Basic and acidic residues" evidence="1">
    <location>
        <begin position="266"/>
        <end position="283"/>
    </location>
</feature>
<dbReference type="OrthoDB" id="308383at2759"/>
<feature type="compositionally biased region" description="Acidic residues" evidence="1">
    <location>
        <begin position="133"/>
        <end position="144"/>
    </location>
</feature>
<keyword evidence="4" id="KW-1185">Reference proteome</keyword>
<dbReference type="InterPro" id="IPR001214">
    <property type="entry name" value="SET_dom"/>
</dbReference>
<dbReference type="Proteomes" id="UP000247409">
    <property type="component" value="Unassembled WGS sequence"/>
</dbReference>
<protein>
    <recommendedName>
        <fullName evidence="2">SET domain-containing protein</fullName>
    </recommendedName>
</protein>
<evidence type="ECO:0000313" key="4">
    <source>
        <dbReference type="Proteomes" id="UP000247409"/>
    </source>
</evidence>
<accession>A0A2V3IZ10</accession>
<dbReference type="AlphaFoldDB" id="A0A2V3IZ10"/>
<evidence type="ECO:0000259" key="2">
    <source>
        <dbReference type="PROSITE" id="PS50280"/>
    </source>
</evidence>
<feature type="domain" description="SET" evidence="2">
    <location>
        <begin position="573"/>
        <end position="697"/>
    </location>
</feature>
<dbReference type="EMBL" id="NBIV01000026">
    <property type="protein sequence ID" value="PXF47305.1"/>
    <property type="molecule type" value="Genomic_DNA"/>
</dbReference>
<gene>
    <name evidence="3" type="ORF">BWQ96_02918</name>
</gene>
<feature type="compositionally biased region" description="Polar residues" evidence="1">
    <location>
        <begin position="760"/>
        <end position="773"/>
    </location>
</feature>
<sequence length="811" mass="92297">MHSSSVSGKRFRPPRIRPRSRSLFRLLPLLLLLPAAAFLRVDFQWWRRVNSEQTQIPIQEESSGWLQFGSEQAASLYSAVINVAWEKNEGNHNARLDNREPQQDPRLQSHHRPQSQDPSRQHHESDMSRGQSENDDEGEGNEDADSPHNHVQRQGISDDDNGTKDDKHNEEEEDEEGEEKEREEEEEEEDHPEGNSNHSNATDSENNGSKIGVDQHENSVGNSSLHTREESQGQIGEEHGEADEDEHNSVPTGGAQRHVSIQRDGQSSEHTLEGNKNDEYHDSEYHELRGDTTLGDRHADETHDTTVFDNSIYNQGNSQSSANLHSSSSHASEDWHGNSASISSQDDRYHDHASFGSLGGRIPQNQLRRDTHREYTKGELPSGLFHNRVQNTEQSIITNVNEARLGEEPYHNQRDSVPSSDAQQWTPFIQPKENQNELSGRQRGFADDPQVLSRSSSDSPGRGHSDEIYLSSSRHAREIRERSWDAPHQPITDPEYNITTQDLRTAFRLLPINQTLVESGLLPLLTSYDIRNDTEFKELALHGNLTGMYVRYGSLLRRGHGSILGPPYNKPVDNIYHVRHSTNPKKGYSMYASENIPAETILGSYGGELVLSSRLQHGQYAWEAPSMFLRTESGVWKEHATTLDSSRVGNLLRFVNDLGDDTYNLEPIWVPLQNRWTLFYKTSRPIQAGEEFSIYYGPDYWGGENSSLNSRRRMAVARERVSPTRISDSFIQTELRMRSHEKGQALPSRRNGDEVPTLLTVDTSGQRNPSSDNGAVIRTTQEHEERLSPTRNEHRSNWYSERLLQPLKDHR</sequence>
<feature type="region of interest" description="Disordered" evidence="1">
    <location>
        <begin position="738"/>
        <end position="811"/>
    </location>
</feature>
<feature type="compositionally biased region" description="Basic and acidic residues" evidence="1">
    <location>
        <begin position="161"/>
        <end position="170"/>
    </location>
</feature>
<feature type="region of interest" description="Disordered" evidence="1">
    <location>
        <begin position="433"/>
        <end position="472"/>
    </location>
</feature>
<dbReference type="SUPFAM" id="SSF82199">
    <property type="entry name" value="SET domain"/>
    <property type="match status" value="1"/>
</dbReference>
<feature type="region of interest" description="Disordered" evidence="1">
    <location>
        <begin position="93"/>
        <end position="283"/>
    </location>
</feature>
<feature type="compositionally biased region" description="Basic and acidic residues" evidence="1">
    <location>
        <begin position="780"/>
        <end position="796"/>
    </location>
</feature>
<dbReference type="Pfam" id="PF21549">
    <property type="entry name" value="PRDM2_PR"/>
    <property type="match status" value="1"/>
</dbReference>
<name>A0A2V3IZ10_9FLOR</name>
<proteinExistence type="predicted"/>
<organism evidence="3 4">
    <name type="scientific">Gracilariopsis chorda</name>
    <dbReference type="NCBI Taxonomy" id="448386"/>
    <lineage>
        <taxon>Eukaryota</taxon>
        <taxon>Rhodophyta</taxon>
        <taxon>Florideophyceae</taxon>
        <taxon>Rhodymeniophycidae</taxon>
        <taxon>Gracilariales</taxon>
        <taxon>Gracilariaceae</taxon>
        <taxon>Gracilariopsis</taxon>
    </lineage>
</organism>
<feature type="compositionally biased region" description="Polar residues" evidence="1">
    <location>
        <begin position="194"/>
        <end position="209"/>
    </location>
</feature>
<feature type="compositionally biased region" description="Acidic residues" evidence="1">
    <location>
        <begin position="171"/>
        <end position="191"/>
    </location>
</feature>
<evidence type="ECO:0000256" key="1">
    <source>
        <dbReference type="SAM" id="MobiDB-lite"/>
    </source>
</evidence>
<evidence type="ECO:0000313" key="3">
    <source>
        <dbReference type="EMBL" id="PXF47305.1"/>
    </source>
</evidence>
<feature type="region of interest" description="Disordered" evidence="1">
    <location>
        <begin position="309"/>
        <end position="369"/>
    </location>
</feature>
<feature type="compositionally biased region" description="Basic and acidic residues" evidence="1">
    <location>
        <begin position="93"/>
        <end position="103"/>
    </location>
</feature>
<feature type="compositionally biased region" description="Low complexity" evidence="1">
    <location>
        <begin position="317"/>
        <end position="330"/>
    </location>
</feature>
<reference evidence="3 4" key="1">
    <citation type="journal article" date="2018" name="Mol. Biol. Evol.">
        <title>Analysis of the draft genome of the red seaweed Gracilariopsis chorda provides insights into genome size evolution in Rhodophyta.</title>
        <authorList>
            <person name="Lee J."/>
            <person name="Yang E.C."/>
            <person name="Graf L."/>
            <person name="Yang J.H."/>
            <person name="Qiu H."/>
            <person name="Zel Zion U."/>
            <person name="Chan C.X."/>
            <person name="Stephens T.G."/>
            <person name="Weber A.P.M."/>
            <person name="Boo G.H."/>
            <person name="Boo S.M."/>
            <person name="Kim K.M."/>
            <person name="Shin Y."/>
            <person name="Jung M."/>
            <person name="Lee S.J."/>
            <person name="Yim H.S."/>
            <person name="Lee J.H."/>
            <person name="Bhattacharya D."/>
            <person name="Yoon H.S."/>
        </authorList>
    </citation>
    <scope>NUCLEOTIDE SEQUENCE [LARGE SCALE GENOMIC DNA]</scope>
    <source>
        <strain evidence="3 4">SKKU-2015</strain>
        <tissue evidence="3">Whole body</tissue>
    </source>
</reference>
<dbReference type="PROSITE" id="PS50280">
    <property type="entry name" value="SET"/>
    <property type="match status" value="1"/>
</dbReference>
<dbReference type="InterPro" id="IPR046341">
    <property type="entry name" value="SET_dom_sf"/>
</dbReference>
<comment type="caution">
    <text evidence="3">The sequence shown here is derived from an EMBL/GenBank/DDBJ whole genome shotgun (WGS) entry which is preliminary data.</text>
</comment>